<dbReference type="RefSeq" id="WP_376801416.1">
    <property type="nucleotide sequence ID" value="NZ_DBNB01000021.1"/>
</dbReference>
<dbReference type="InterPro" id="IPR036388">
    <property type="entry name" value="WH-like_DNA-bd_sf"/>
</dbReference>
<organism evidence="2 3">
    <name type="scientific">Candidatus Raskinella chloraquaticus</name>
    <dbReference type="NCBI Taxonomy" id="1951219"/>
    <lineage>
        <taxon>Bacteria</taxon>
        <taxon>Pseudomonadati</taxon>
        <taxon>Pseudomonadota</taxon>
        <taxon>Alphaproteobacteria</taxon>
        <taxon>Hyphomicrobiales</taxon>
        <taxon>Phreatobacteraceae</taxon>
        <taxon>Candidatus Raskinella</taxon>
    </lineage>
</organism>
<proteinExistence type="predicted"/>
<dbReference type="InterPro" id="IPR001845">
    <property type="entry name" value="HTH_ArsR_DNA-bd_dom"/>
</dbReference>
<dbReference type="Pfam" id="PF01022">
    <property type="entry name" value="HTH_5"/>
    <property type="match status" value="1"/>
</dbReference>
<dbReference type="CDD" id="cd02440">
    <property type="entry name" value="AdoMet_MTases"/>
    <property type="match status" value="1"/>
</dbReference>
<dbReference type="PRINTS" id="PR00778">
    <property type="entry name" value="HTHARSR"/>
</dbReference>
<dbReference type="CDD" id="cd00090">
    <property type="entry name" value="HTH_ARSR"/>
    <property type="match status" value="1"/>
</dbReference>
<name>A0A1W9HXU1_9HYPH</name>
<dbReference type="EMBL" id="LWDL01000015">
    <property type="protein sequence ID" value="OQW52253.1"/>
    <property type="molecule type" value="Genomic_DNA"/>
</dbReference>
<protein>
    <submittedName>
        <fullName evidence="2">ArsR family transcriptional regulator</fullName>
    </submittedName>
</protein>
<reference evidence="2 3" key="1">
    <citation type="journal article" date="2017" name="Water Res.">
        <title>Comammox in drinking water systems.</title>
        <authorList>
            <person name="Wang Y."/>
            <person name="Ma L."/>
            <person name="Mao Y."/>
            <person name="Jiang X."/>
            <person name="Xia Y."/>
            <person name="Yu K."/>
            <person name="Li B."/>
            <person name="Zhang T."/>
        </authorList>
    </citation>
    <scope>NUCLEOTIDE SEQUENCE [LARGE SCALE GENOMIC DNA]</scope>
    <source>
        <strain evidence="2">SG_bin8</strain>
    </source>
</reference>
<dbReference type="Gene3D" id="3.40.50.150">
    <property type="entry name" value="Vaccinia Virus protein VP39"/>
    <property type="match status" value="1"/>
</dbReference>
<dbReference type="InterPro" id="IPR029063">
    <property type="entry name" value="SAM-dependent_MTases_sf"/>
</dbReference>
<gene>
    <name evidence="2" type="ORF">A4S15_08890</name>
</gene>
<evidence type="ECO:0000313" key="3">
    <source>
        <dbReference type="Proteomes" id="UP000192872"/>
    </source>
</evidence>
<dbReference type="SMART" id="SM00418">
    <property type="entry name" value="HTH_ARSR"/>
    <property type="match status" value="1"/>
</dbReference>
<dbReference type="PANTHER" id="PTHR42912:SF93">
    <property type="entry name" value="N6-ADENOSINE-METHYLTRANSFERASE TMT1A"/>
    <property type="match status" value="1"/>
</dbReference>
<dbReference type="PANTHER" id="PTHR42912">
    <property type="entry name" value="METHYLTRANSFERASE"/>
    <property type="match status" value="1"/>
</dbReference>
<dbReference type="GO" id="GO:0008757">
    <property type="term" value="F:S-adenosylmethionine-dependent methyltransferase activity"/>
    <property type="evidence" value="ECO:0007669"/>
    <property type="project" value="InterPro"/>
</dbReference>
<dbReference type="Pfam" id="PF08241">
    <property type="entry name" value="Methyltransf_11"/>
    <property type="match status" value="1"/>
</dbReference>
<dbReference type="PROSITE" id="PS50987">
    <property type="entry name" value="HTH_ARSR_2"/>
    <property type="match status" value="1"/>
</dbReference>
<dbReference type="NCBIfam" id="NF033788">
    <property type="entry name" value="HTH_metalloreg"/>
    <property type="match status" value="1"/>
</dbReference>
<dbReference type="Proteomes" id="UP000192872">
    <property type="component" value="Unassembled WGS sequence"/>
</dbReference>
<dbReference type="GO" id="GO:0003700">
    <property type="term" value="F:DNA-binding transcription factor activity"/>
    <property type="evidence" value="ECO:0007669"/>
    <property type="project" value="InterPro"/>
</dbReference>
<dbReference type="InterPro" id="IPR036390">
    <property type="entry name" value="WH_DNA-bd_sf"/>
</dbReference>
<evidence type="ECO:0000259" key="1">
    <source>
        <dbReference type="PROSITE" id="PS50987"/>
    </source>
</evidence>
<evidence type="ECO:0000313" key="2">
    <source>
        <dbReference type="EMBL" id="OQW52253.1"/>
    </source>
</evidence>
<dbReference type="InterPro" id="IPR013216">
    <property type="entry name" value="Methyltransf_11"/>
</dbReference>
<dbReference type="SUPFAM" id="SSF53335">
    <property type="entry name" value="S-adenosyl-L-methionine-dependent methyltransferases"/>
    <property type="match status" value="1"/>
</dbReference>
<comment type="caution">
    <text evidence="2">The sequence shown here is derived from an EMBL/GenBank/DDBJ whole genome shotgun (WGS) entry which is preliminary data.</text>
</comment>
<dbReference type="SUPFAM" id="SSF46785">
    <property type="entry name" value="Winged helix' DNA-binding domain"/>
    <property type="match status" value="1"/>
</dbReference>
<sequence length="335" mass="36816">MTNLTTVASDVLLAGLRAAGEETRLRILALLGAGDLTVSDLTEILGQSQPRISRHLKLLHEAELVERYREGTYVFYALARQGRTARLGSSILALLSPDDAQVERDRARLADVRAARDHAAHNYFRSVAADWDRIRQLHIADGEVETAIRTTLGPDKIGSHLDIGTGTGRLLELLAPQTQHAVGVDLSFDMLAVARANLEQAGHLHVQLRPGDVYALPFDRDTFDVVTIHQVLHYLEEPGRAIAEAARVLAPGGRLLIVDFAPHELEFLRADHAHRRLGFSTEQMAQWLAEIGIHALETLELPTRGDGAGELIVTLWLARTEKKIARNGRKLGVAA</sequence>
<accession>A0A1W9HXU1</accession>
<dbReference type="Gene3D" id="1.10.10.10">
    <property type="entry name" value="Winged helix-like DNA-binding domain superfamily/Winged helix DNA-binding domain"/>
    <property type="match status" value="1"/>
</dbReference>
<dbReference type="STRING" id="1827387.A4S15_08890"/>
<dbReference type="InterPro" id="IPR011991">
    <property type="entry name" value="ArsR-like_HTH"/>
</dbReference>
<dbReference type="InterPro" id="IPR050508">
    <property type="entry name" value="Methyltransf_Superfamily"/>
</dbReference>
<feature type="domain" description="HTH arsR-type" evidence="1">
    <location>
        <begin position="4"/>
        <end position="99"/>
    </location>
</feature>
<dbReference type="AlphaFoldDB" id="A0A1W9HXU1"/>